<dbReference type="EMBL" id="VFPP01000001">
    <property type="protein sequence ID" value="TQM84762.1"/>
    <property type="molecule type" value="Genomic_DNA"/>
</dbReference>
<evidence type="ECO:0000256" key="1">
    <source>
        <dbReference type="SAM" id="Phobius"/>
    </source>
</evidence>
<accession>A0A543JPH8</accession>
<dbReference type="AlphaFoldDB" id="A0A543JPH8"/>
<evidence type="ECO:0000313" key="3">
    <source>
        <dbReference type="Proteomes" id="UP000316628"/>
    </source>
</evidence>
<evidence type="ECO:0000313" key="2">
    <source>
        <dbReference type="EMBL" id="TQM84762.1"/>
    </source>
</evidence>
<feature type="transmembrane region" description="Helical" evidence="1">
    <location>
        <begin position="60"/>
        <end position="78"/>
    </location>
</feature>
<keyword evidence="1" id="KW-0812">Transmembrane</keyword>
<gene>
    <name evidence="2" type="ORF">FHX81_7219</name>
</gene>
<protein>
    <recommendedName>
        <fullName evidence="4">SPW repeat-containing protein</fullName>
    </recommendedName>
</protein>
<name>A0A543JPH8_9PSEU</name>
<feature type="transmembrane region" description="Helical" evidence="1">
    <location>
        <begin position="37"/>
        <end position="53"/>
    </location>
</feature>
<organism evidence="2 3">
    <name type="scientific">Saccharothrix saharensis</name>
    <dbReference type="NCBI Taxonomy" id="571190"/>
    <lineage>
        <taxon>Bacteria</taxon>
        <taxon>Bacillati</taxon>
        <taxon>Actinomycetota</taxon>
        <taxon>Actinomycetes</taxon>
        <taxon>Pseudonocardiales</taxon>
        <taxon>Pseudonocardiaceae</taxon>
        <taxon>Saccharothrix</taxon>
    </lineage>
</organism>
<dbReference type="OrthoDB" id="5198795at2"/>
<dbReference type="RefSeq" id="WP_141982903.1">
    <property type="nucleotide sequence ID" value="NZ_VFPP01000001.1"/>
</dbReference>
<keyword evidence="1" id="KW-1133">Transmembrane helix</keyword>
<keyword evidence="1" id="KW-0472">Membrane</keyword>
<keyword evidence="3" id="KW-1185">Reference proteome</keyword>
<feature type="transmembrane region" description="Helical" evidence="1">
    <location>
        <begin position="98"/>
        <end position="116"/>
    </location>
</feature>
<comment type="caution">
    <text evidence="2">The sequence shown here is derived from an EMBL/GenBank/DDBJ whole genome shotgun (WGS) entry which is preliminary data.</text>
</comment>
<sequence length="126" mass="12933">MTPLAKWTIVSVCLTALAVLVPWATYGDNDIELSRLPLWWTYAGAAAVMHACARIAPPVAAVFVVVEVVAAVVVATGYDQGSHVFDHVVPMVVPSPGAGVVFAVASAAAQGAGLRARARAARSVPA</sequence>
<dbReference type="Proteomes" id="UP000316628">
    <property type="component" value="Unassembled WGS sequence"/>
</dbReference>
<proteinExistence type="predicted"/>
<reference evidence="2 3" key="1">
    <citation type="submission" date="2019-06" db="EMBL/GenBank/DDBJ databases">
        <title>Sequencing the genomes of 1000 actinobacteria strains.</title>
        <authorList>
            <person name="Klenk H.-P."/>
        </authorList>
    </citation>
    <scope>NUCLEOTIDE SEQUENCE [LARGE SCALE GENOMIC DNA]</scope>
    <source>
        <strain evidence="2 3">DSM 45456</strain>
    </source>
</reference>
<evidence type="ECO:0008006" key="4">
    <source>
        <dbReference type="Google" id="ProtNLM"/>
    </source>
</evidence>